<evidence type="ECO:0000313" key="7">
    <source>
        <dbReference type="Proteomes" id="UP000283530"/>
    </source>
</evidence>
<evidence type="ECO:0000256" key="1">
    <source>
        <dbReference type="ARBA" id="ARBA00001933"/>
    </source>
</evidence>
<dbReference type="EMBL" id="QPKB01000002">
    <property type="protein sequence ID" value="RWR77577.1"/>
    <property type="molecule type" value="Genomic_DNA"/>
</dbReference>
<evidence type="ECO:0000313" key="6">
    <source>
        <dbReference type="EMBL" id="RWR77577.1"/>
    </source>
</evidence>
<evidence type="ECO:0000256" key="2">
    <source>
        <dbReference type="ARBA" id="ARBA00008392"/>
    </source>
</evidence>
<evidence type="ECO:0000256" key="5">
    <source>
        <dbReference type="ARBA" id="ARBA00023315"/>
    </source>
</evidence>
<dbReference type="PANTHER" id="PTHR13693">
    <property type="entry name" value="CLASS II AMINOTRANSFERASE/8-AMINO-7-OXONONANOATE SYNTHASE"/>
    <property type="match status" value="1"/>
</dbReference>
<keyword evidence="4" id="KW-0663">Pyridoxal phosphate</keyword>
<dbReference type="GO" id="GO:0004758">
    <property type="term" value="F:serine C-palmitoyltransferase activity"/>
    <property type="evidence" value="ECO:0007669"/>
    <property type="project" value="TreeGrafter"/>
</dbReference>
<comment type="cofactor">
    <cofactor evidence="1">
        <name>pyridoxal 5'-phosphate</name>
        <dbReference type="ChEBI" id="CHEBI:597326"/>
    </cofactor>
</comment>
<dbReference type="Proteomes" id="UP000283530">
    <property type="component" value="Unassembled WGS sequence"/>
</dbReference>
<dbReference type="Gene3D" id="3.40.640.10">
    <property type="entry name" value="Type I PLP-dependent aspartate aminotransferase-like (Major domain)"/>
    <property type="match status" value="1"/>
</dbReference>
<proteinExistence type="inferred from homology"/>
<keyword evidence="3" id="KW-0808">Transferase</keyword>
<dbReference type="InterPro" id="IPR050087">
    <property type="entry name" value="AON_synthase_class-II"/>
</dbReference>
<evidence type="ECO:0000256" key="3">
    <source>
        <dbReference type="ARBA" id="ARBA00022679"/>
    </source>
</evidence>
<comment type="similarity">
    <text evidence="2">Belongs to the class-II pyridoxal-phosphate-dependent aminotransferase family.</text>
</comment>
<dbReference type="STRING" id="337451.A0A3S3Q2R6"/>
<dbReference type="InterPro" id="IPR015424">
    <property type="entry name" value="PyrdxlP-dep_Trfase"/>
</dbReference>
<keyword evidence="5" id="KW-0012">Acyltransferase</keyword>
<gene>
    <name evidence="6" type="ORF">CKAN_00607100</name>
</gene>
<dbReference type="InterPro" id="IPR015421">
    <property type="entry name" value="PyrdxlP-dep_Trfase_major"/>
</dbReference>
<reference evidence="6 7" key="1">
    <citation type="journal article" date="2019" name="Nat. Plants">
        <title>Stout camphor tree genome fills gaps in understanding of flowering plant genome evolution.</title>
        <authorList>
            <person name="Chaw S.M."/>
            <person name="Liu Y.C."/>
            <person name="Wu Y.W."/>
            <person name="Wang H.Y."/>
            <person name="Lin C.I."/>
            <person name="Wu C.S."/>
            <person name="Ke H.M."/>
            <person name="Chang L.Y."/>
            <person name="Hsu C.Y."/>
            <person name="Yang H.T."/>
            <person name="Sudianto E."/>
            <person name="Hsu M.H."/>
            <person name="Wu K.P."/>
            <person name="Wang L.N."/>
            <person name="Leebens-Mack J.H."/>
            <person name="Tsai I.J."/>
        </authorList>
    </citation>
    <scope>NUCLEOTIDE SEQUENCE [LARGE SCALE GENOMIC DNA]</scope>
    <source>
        <strain evidence="7">cv. Chaw 1501</strain>
        <tissue evidence="6">Young leaves</tissue>
    </source>
</reference>
<dbReference type="GO" id="GO:0046513">
    <property type="term" value="P:ceramide biosynthetic process"/>
    <property type="evidence" value="ECO:0007669"/>
    <property type="project" value="TreeGrafter"/>
</dbReference>
<dbReference type="AlphaFoldDB" id="A0A3S3Q2R6"/>
<accession>A0A3S3Q2R6</accession>
<sequence>MYMILRRKEVQFVAYSSDWLEVAFDAPLARAVIFGVHIGGRASCCGGPSCGSHHFSAFSKELQAPKRPLTEKEIDELCEEWVPESLHPPITEKMEYEPPILESAAGLHTVIDGKDVVNFASANYLGLDSCTMSLEKYGVGSCGPHGFYGTIVSLVQEIIVFLNRYVDQTRPLDGRVDHETPWNSGQITPLDVIIRLKEKYRFRVVLDESNSFGVLGSSGRDRKNRDYNCCYGPIDVLEEHPSLLTKLKESVALLWKGIRMFVSASHSDSDLLNGSEALKRAATYVLLNHD</sequence>
<comment type="caution">
    <text evidence="6">The sequence shown here is derived from an EMBL/GenBank/DDBJ whole genome shotgun (WGS) entry which is preliminary data.</text>
</comment>
<dbReference type="GO" id="GO:0046512">
    <property type="term" value="P:sphingosine biosynthetic process"/>
    <property type="evidence" value="ECO:0007669"/>
    <property type="project" value="TreeGrafter"/>
</dbReference>
<protein>
    <submittedName>
        <fullName evidence="6">Long chain base biosynthesis protein 1 isoform X2</fullName>
    </submittedName>
</protein>
<dbReference type="GO" id="GO:0016020">
    <property type="term" value="C:membrane"/>
    <property type="evidence" value="ECO:0007669"/>
    <property type="project" value="GOC"/>
</dbReference>
<keyword evidence="7" id="KW-1185">Reference proteome</keyword>
<evidence type="ECO:0000256" key="4">
    <source>
        <dbReference type="ARBA" id="ARBA00022898"/>
    </source>
</evidence>
<dbReference type="SUPFAM" id="SSF53383">
    <property type="entry name" value="PLP-dependent transferases"/>
    <property type="match status" value="1"/>
</dbReference>
<dbReference type="PANTHER" id="PTHR13693:SF2">
    <property type="entry name" value="SERINE PALMITOYLTRANSFERASE 1"/>
    <property type="match status" value="1"/>
</dbReference>
<name>A0A3S3Q2R6_9MAGN</name>
<organism evidence="6 7">
    <name type="scientific">Cinnamomum micranthum f. kanehirae</name>
    <dbReference type="NCBI Taxonomy" id="337451"/>
    <lineage>
        <taxon>Eukaryota</taxon>
        <taxon>Viridiplantae</taxon>
        <taxon>Streptophyta</taxon>
        <taxon>Embryophyta</taxon>
        <taxon>Tracheophyta</taxon>
        <taxon>Spermatophyta</taxon>
        <taxon>Magnoliopsida</taxon>
        <taxon>Magnoliidae</taxon>
        <taxon>Laurales</taxon>
        <taxon>Lauraceae</taxon>
        <taxon>Cinnamomum</taxon>
    </lineage>
</organism>
<dbReference type="GO" id="GO:0005783">
    <property type="term" value="C:endoplasmic reticulum"/>
    <property type="evidence" value="ECO:0007669"/>
    <property type="project" value="TreeGrafter"/>
</dbReference>
<dbReference type="OrthoDB" id="3168162at2759"/>